<keyword evidence="8" id="KW-0747">Spliceosome</keyword>
<evidence type="ECO:0000313" key="19">
    <source>
        <dbReference type="Proteomes" id="UP000663853"/>
    </source>
</evidence>
<evidence type="ECO:0000256" key="11">
    <source>
        <dbReference type="ARBA" id="ARBA00023002"/>
    </source>
</evidence>
<dbReference type="SMART" id="SM01050">
    <property type="entry name" value="CactinC_cactus"/>
    <property type="match status" value="1"/>
</dbReference>
<dbReference type="GO" id="GO:0016705">
    <property type="term" value="F:oxidoreductase activity, acting on paired donors, with incorporation or reduction of molecular oxygen"/>
    <property type="evidence" value="ECO:0007669"/>
    <property type="project" value="InterPro"/>
</dbReference>
<comment type="similarity">
    <text evidence="5">Belongs to the cytochrome P450 family.</text>
</comment>
<evidence type="ECO:0000256" key="10">
    <source>
        <dbReference type="ARBA" id="ARBA00022833"/>
    </source>
</evidence>
<dbReference type="SUPFAM" id="SSF48264">
    <property type="entry name" value="Cytochrome P450"/>
    <property type="match status" value="1"/>
</dbReference>
<keyword evidence="8" id="KW-0507">mRNA processing</keyword>
<keyword evidence="12 16" id="KW-0408">Iron</keyword>
<protein>
    <recommendedName>
        <fullName evidence="17">Matrin-type domain-containing protein</fullName>
    </recommendedName>
</protein>
<comment type="cofactor">
    <cofactor evidence="1 16">
        <name>heme</name>
        <dbReference type="ChEBI" id="CHEBI:30413"/>
    </cofactor>
</comment>
<dbReference type="Gene3D" id="2.60.40.2690">
    <property type="match status" value="1"/>
</dbReference>
<keyword evidence="10" id="KW-0862">Zinc</keyword>
<evidence type="ECO:0000256" key="2">
    <source>
        <dbReference type="ARBA" id="ARBA00004123"/>
    </source>
</evidence>
<feature type="binding site" description="axial binding residue" evidence="16">
    <location>
        <position position="328"/>
    </location>
    <ligand>
        <name>heme</name>
        <dbReference type="ChEBI" id="CHEBI:30413"/>
    </ligand>
    <ligandPart>
        <name>Fe</name>
        <dbReference type="ChEBI" id="CHEBI:18248"/>
    </ligandPart>
</feature>
<dbReference type="GO" id="GO:0004497">
    <property type="term" value="F:monooxygenase activity"/>
    <property type="evidence" value="ECO:0007669"/>
    <property type="project" value="UniProtKB-KW"/>
</dbReference>
<evidence type="ECO:0000256" key="3">
    <source>
        <dbReference type="ARBA" id="ARBA00005179"/>
    </source>
</evidence>
<dbReference type="InterPro" id="IPR003604">
    <property type="entry name" value="Matrin/U1-like-C_Znf_C2H2"/>
</dbReference>
<name>A0A8H3GKI6_9AGAM</name>
<evidence type="ECO:0000256" key="6">
    <source>
        <dbReference type="ARBA" id="ARBA00022617"/>
    </source>
</evidence>
<evidence type="ECO:0000256" key="13">
    <source>
        <dbReference type="ARBA" id="ARBA00023033"/>
    </source>
</evidence>
<evidence type="ECO:0000256" key="8">
    <source>
        <dbReference type="ARBA" id="ARBA00022728"/>
    </source>
</evidence>
<keyword evidence="11" id="KW-0560">Oxidoreductase</keyword>
<gene>
    <name evidence="18" type="ORF">RDB_LOCUS53893</name>
</gene>
<evidence type="ECO:0000256" key="15">
    <source>
        <dbReference type="ARBA" id="ARBA00023242"/>
    </source>
</evidence>
<evidence type="ECO:0000256" key="7">
    <source>
        <dbReference type="ARBA" id="ARBA00022723"/>
    </source>
</evidence>
<sequence length="829" mass="93803">MISSDNLVGWGNNTGMVRYGERWRNQRKMTHEVLHKAASEERWPLVERQSRLALQRILANPERFSEEIRRMAGSTLLMAVYGYEVTSADDSLVKVVEDAVEGFSQAVVVSNYFVNTAPWLQYIPEWFPRATWKAKANAWRHQKDLMLHVPYEWTKKEMAAGTAVPSMLSFWLTRYVHQDSPLGFVEMEDRVRWAAGTIFSAGTDTSVASTRVFIMAMAMHPDVQAKAQAEIDAVIGTRLPEMADQSSLPYIQRIVKEVFRWRMVLPLALPHTCIQDDTYKGYHIPKGAIVAISNDPTVYPDPDRFDPDRFLDLSVPDAPTFGYGRRSCPGSHHAEASLFIIAAGLLAMFNIRPDEDKNGNPIPLKPEMGLNEAVRCPRQTTMDYQNRVGSKFGGGGVAGASEANVDRRERLRKLALETIDLAKDPYILRNHLGSLECRLCLTLHTNEGSYLAHTQGKKHQTNLARRAARDAKDTQLVTAPAPAATVPRKMFIKIGRPGYRVTKVRDPLMAASAGGGGAKEGMMVQVHLPQIKEDVIPRRRFMSAWEQKKEQPNRAYQYLIVAAEPYESIAFRIPAREIEDLEENPDWNWSHWDADTKQYSFQFMFKTSSLAPYEDYSIHDAVLTPLGRQQCIDFAQANPDFQNLPEVILTSAFRRTLSTTLLAVPQAFERLLPQGKVILLPQLQETHDHPCDTGSDRAVLEQAEEFKDRGFDWSPLTDDWNKNQGFYAPTPEALEARAKWVRRFVRDRPETEILLIGHGGIFRKIDGRMGSPDPGAVASLSRWGNVEYRIYTFKHDDDDNAEMIPIQEPSLVASIDKPIDSHVEIEVKA</sequence>
<dbReference type="Pfam" id="PF12874">
    <property type="entry name" value="zf-met"/>
    <property type="match status" value="1"/>
</dbReference>
<dbReference type="GO" id="GO:0008380">
    <property type="term" value="P:RNA splicing"/>
    <property type="evidence" value="ECO:0007669"/>
    <property type="project" value="UniProtKB-KW"/>
</dbReference>
<dbReference type="PROSITE" id="PS00086">
    <property type="entry name" value="CYTOCHROME_P450"/>
    <property type="match status" value="1"/>
</dbReference>
<dbReference type="Proteomes" id="UP000663853">
    <property type="component" value="Unassembled WGS sequence"/>
</dbReference>
<proteinExistence type="inferred from homology"/>
<dbReference type="Pfam" id="PF16835">
    <property type="entry name" value="SF3A2"/>
    <property type="match status" value="1"/>
</dbReference>
<keyword evidence="14" id="KW-0508">mRNA splicing</keyword>
<dbReference type="SUPFAM" id="SSF53254">
    <property type="entry name" value="Phosphoglycerate mutase-like"/>
    <property type="match status" value="1"/>
</dbReference>
<dbReference type="InterPro" id="IPR013078">
    <property type="entry name" value="His_Pase_superF_clade-1"/>
</dbReference>
<dbReference type="InterPro" id="IPR000690">
    <property type="entry name" value="Matrin/U1-C_Znf_C2H2"/>
</dbReference>
<dbReference type="SMART" id="SM00451">
    <property type="entry name" value="ZnF_U1"/>
    <property type="match status" value="1"/>
</dbReference>
<comment type="pathway">
    <text evidence="3">Secondary metabolite biosynthesis.</text>
</comment>
<dbReference type="GO" id="GO:0005681">
    <property type="term" value="C:spliceosomal complex"/>
    <property type="evidence" value="ECO:0007669"/>
    <property type="project" value="UniProtKB-KW"/>
</dbReference>
<comment type="similarity">
    <text evidence="4">Belongs to the SF3A2 family.</text>
</comment>
<comment type="caution">
    <text evidence="18">The sequence shown here is derived from an EMBL/GenBank/DDBJ whole genome shotgun (WGS) entry which is preliminary data.</text>
</comment>
<evidence type="ECO:0000256" key="16">
    <source>
        <dbReference type="PIRSR" id="PIRSR602401-1"/>
    </source>
</evidence>
<dbReference type="InterPro" id="IPR050364">
    <property type="entry name" value="Cytochrome_P450_fung"/>
</dbReference>
<dbReference type="PANTHER" id="PTHR46300:SF7">
    <property type="entry name" value="P450, PUTATIVE (EUROFUNG)-RELATED"/>
    <property type="match status" value="1"/>
</dbReference>
<dbReference type="GO" id="GO:0005506">
    <property type="term" value="F:iron ion binding"/>
    <property type="evidence" value="ECO:0007669"/>
    <property type="project" value="InterPro"/>
</dbReference>
<dbReference type="CDD" id="cd11065">
    <property type="entry name" value="CYP64-like"/>
    <property type="match status" value="1"/>
</dbReference>
<dbReference type="InterPro" id="IPR017972">
    <property type="entry name" value="Cyt_P450_CS"/>
</dbReference>
<keyword evidence="15" id="KW-0539">Nucleus</keyword>
<dbReference type="Gene3D" id="3.40.50.1240">
    <property type="entry name" value="Phosphoglycerate mutase-like"/>
    <property type="match status" value="1"/>
</dbReference>
<dbReference type="Gene3D" id="1.10.630.10">
    <property type="entry name" value="Cytochrome P450"/>
    <property type="match status" value="1"/>
</dbReference>
<dbReference type="Pfam" id="PF00300">
    <property type="entry name" value="His_Phos_1"/>
    <property type="match status" value="1"/>
</dbReference>
<dbReference type="InterPro" id="IPR002401">
    <property type="entry name" value="Cyt_P450_E_grp-I"/>
</dbReference>
<dbReference type="EMBL" id="CAJMXA010001224">
    <property type="protein sequence ID" value="CAE6455115.1"/>
    <property type="molecule type" value="Genomic_DNA"/>
</dbReference>
<keyword evidence="9" id="KW-0863">Zinc-finger</keyword>
<dbReference type="PROSITE" id="PS50171">
    <property type="entry name" value="ZF_MATRIN"/>
    <property type="match status" value="1"/>
</dbReference>
<reference evidence="18" key="1">
    <citation type="submission" date="2021-01" db="EMBL/GenBank/DDBJ databases">
        <authorList>
            <person name="Kaushik A."/>
        </authorList>
    </citation>
    <scope>NUCLEOTIDE SEQUENCE</scope>
    <source>
        <strain evidence="18">AG6-10EEA</strain>
    </source>
</reference>
<dbReference type="InterPro" id="IPR013087">
    <property type="entry name" value="Znf_C2H2_type"/>
</dbReference>
<evidence type="ECO:0000256" key="5">
    <source>
        <dbReference type="ARBA" id="ARBA00010617"/>
    </source>
</evidence>
<keyword evidence="7 16" id="KW-0479">Metal-binding</keyword>
<feature type="domain" description="Matrin-type" evidence="17">
    <location>
        <begin position="435"/>
        <end position="465"/>
    </location>
</feature>
<evidence type="ECO:0000256" key="4">
    <source>
        <dbReference type="ARBA" id="ARBA00008995"/>
    </source>
</evidence>
<dbReference type="AlphaFoldDB" id="A0A8H3GKI6"/>
<evidence type="ECO:0000256" key="1">
    <source>
        <dbReference type="ARBA" id="ARBA00001971"/>
    </source>
</evidence>
<comment type="subcellular location">
    <subcellularLocation>
        <location evidence="2">Nucleus</location>
    </subcellularLocation>
</comment>
<dbReference type="GO" id="GO:0003676">
    <property type="term" value="F:nucleic acid binding"/>
    <property type="evidence" value="ECO:0007669"/>
    <property type="project" value="InterPro"/>
</dbReference>
<dbReference type="Pfam" id="PF00067">
    <property type="entry name" value="p450"/>
    <property type="match status" value="1"/>
</dbReference>
<dbReference type="InterPro" id="IPR036396">
    <property type="entry name" value="Cyt_P450_sf"/>
</dbReference>
<dbReference type="PRINTS" id="PR00463">
    <property type="entry name" value="EP450I"/>
</dbReference>
<dbReference type="PANTHER" id="PTHR46300">
    <property type="entry name" value="P450, PUTATIVE (EUROFUNG)-RELATED-RELATED"/>
    <property type="match status" value="1"/>
</dbReference>
<dbReference type="InterPro" id="IPR031781">
    <property type="entry name" value="SF3A2_dom"/>
</dbReference>
<evidence type="ECO:0000256" key="12">
    <source>
        <dbReference type="ARBA" id="ARBA00023004"/>
    </source>
</evidence>
<accession>A0A8H3GKI6</accession>
<dbReference type="InterPro" id="IPR029033">
    <property type="entry name" value="His_PPase_superfam"/>
</dbReference>
<organism evidence="18 19">
    <name type="scientific">Rhizoctonia solani</name>
    <dbReference type="NCBI Taxonomy" id="456999"/>
    <lineage>
        <taxon>Eukaryota</taxon>
        <taxon>Fungi</taxon>
        <taxon>Dikarya</taxon>
        <taxon>Basidiomycota</taxon>
        <taxon>Agaricomycotina</taxon>
        <taxon>Agaricomycetes</taxon>
        <taxon>Cantharellales</taxon>
        <taxon>Ceratobasidiaceae</taxon>
        <taxon>Rhizoctonia</taxon>
    </lineage>
</organism>
<dbReference type="InterPro" id="IPR001128">
    <property type="entry name" value="Cyt_P450"/>
</dbReference>
<dbReference type="GO" id="GO:0008270">
    <property type="term" value="F:zinc ion binding"/>
    <property type="evidence" value="ECO:0007669"/>
    <property type="project" value="UniProtKB-KW"/>
</dbReference>
<evidence type="ECO:0000256" key="9">
    <source>
        <dbReference type="ARBA" id="ARBA00022771"/>
    </source>
</evidence>
<dbReference type="GO" id="GO:0020037">
    <property type="term" value="F:heme binding"/>
    <property type="evidence" value="ECO:0007669"/>
    <property type="project" value="InterPro"/>
</dbReference>
<keyword evidence="6 16" id="KW-0349">Heme</keyword>
<evidence type="ECO:0000259" key="17">
    <source>
        <dbReference type="PROSITE" id="PS50171"/>
    </source>
</evidence>
<evidence type="ECO:0000313" key="18">
    <source>
        <dbReference type="EMBL" id="CAE6455115.1"/>
    </source>
</evidence>
<keyword evidence="13" id="KW-0503">Monooxygenase</keyword>
<evidence type="ECO:0000256" key="14">
    <source>
        <dbReference type="ARBA" id="ARBA00023187"/>
    </source>
</evidence>